<dbReference type="Gene3D" id="3.40.50.2000">
    <property type="entry name" value="Glycogen Phosphorylase B"/>
    <property type="match status" value="2"/>
</dbReference>
<dbReference type="EC" id="2.4.1.-" evidence="4"/>
<gene>
    <name evidence="5" type="ORF">GOP47_0010884</name>
</gene>
<dbReference type="InterPro" id="IPR035595">
    <property type="entry name" value="UDP_glycos_trans_CS"/>
</dbReference>
<dbReference type="InterPro" id="IPR002213">
    <property type="entry name" value="UDP_glucos_trans"/>
</dbReference>
<proteinExistence type="inferred from homology"/>
<dbReference type="PANTHER" id="PTHR48045">
    <property type="entry name" value="UDP-GLYCOSYLTRANSFERASE 72B1"/>
    <property type="match status" value="1"/>
</dbReference>
<evidence type="ECO:0000256" key="1">
    <source>
        <dbReference type="ARBA" id="ARBA00009995"/>
    </source>
</evidence>
<accession>A0A9D4UVT0</accession>
<dbReference type="FunFam" id="3.40.50.2000:FF:000056">
    <property type="entry name" value="Glycosyltransferase"/>
    <property type="match status" value="1"/>
</dbReference>
<dbReference type="PANTHER" id="PTHR48045:SF31">
    <property type="entry name" value="UDP-GLYCOSYLTRANSFERASE 76B1-LIKE"/>
    <property type="match status" value="1"/>
</dbReference>
<keyword evidence="6" id="KW-1185">Reference proteome</keyword>
<dbReference type="AlphaFoldDB" id="A0A9D4UVT0"/>
<dbReference type="CDD" id="cd03784">
    <property type="entry name" value="GT1_Gtf-like"/>
    <property type="match status" value="1"/>
</dbReference>
<evidence type="ECO:0000256" key="4">
    <source>
        <dbReference type="RuleBase" id="RU362057"/>
    </source>
</evidence>
<dbReference type="Proteomes" id="UP000886520">
    <property type="component" value="Chromosome 10"/>
</dbReference>
<dbReference type="OrthoDB" id="5835829at2759"/>
<dbReference type="PROSITE" id="PS00375">
    <property type="entry name" value="UDPGT"/>
    <property type="match status" value="1"/>
</dbReference>
<evidence type="ECO:0000256" key="2">
    <source>
        <dbReference type="ARBA" id="ARBA00022679"/>
    </source>
</evidence>
<evidence type="ECO:0000313" key="5">
    <source>
        <dbReference type="EMBL" id="KAI5074923.1"/>
    </source>
</evidence>
<organism evidence="5 6">
    <name type="scientific">Adiantum capillus-veneris</name>
    <name type="common">Maidenhair fern</name>
    <dbReference type="NCBI Taxonomy" id="13818"/>
    <lineage>
        <taxon>Eukaryota</taxon>
        <taxon>Viridiplantae</taxon>
        <taxon>Streptophyta</taxon>
        <taxon>Embryophyta</taxon>
        <taxon>Tracheophyta</taxon>
        <taxon>Polypodiopsida</taxon>
        <taxon>Polypodiidae</taxon>
        <taxon>Polypodiales</taxon>
        <taxon>Pteridineae</taxon>
        <taxon>Pteridaceae</taxon>
        <taxon>Vittarioideae</taxon>
        <taxon>Adiantum</taxon>
    </lineage>
</organism>
<dbReference type="SUPFAM" id="SSF53756">
    <property type="entry name" value="UDP-Glycosyltransferase/glycogen phosphorylase"/>
    <property type="match status" value="1"/>
</dbReference>
<dbReference type="GO" id="GO:0008194">
    <property type="term" value="F:UDP-glycosyltransferase activity"/>
    <property type="evidence" value="ECO:0007669"/>
    <property type="project" value="InterPro"/>
</dbReference>
<sequence length="515" mass="57315">MASSSRDCTPHALVVPYSAPHGSTGHVVGSMLLAQSLADHGFKVNFVLFSTYYAKLKEMGTLLPLPISEASFQSSMRSVHGDGSPGSVGGTMYISTNCSDGHGNRRNVYIHVVEDNLTPHDIHKFFYVNPTMKENLYQLIVELQEQGFPLTCLVSDSFVPWTLPVAQRAGIPRVEFWTTNAMAHLLYCNIAPLYTDGVFPIKESQTPGKGEPPLMLSHIQGLPPFSAELIPGDLRFVDSSDYFVQFFIQVASCVKYGERILVHSMSELEPTAFESFKIQGIPAYAIGPLPCHTKKQETTQTDCMPWLDLQAELSVIYVAFGSFARFSVKDMQELAMGLEASESPFLWVILEDAYRREELPQVLPDGFLERTRGKGLIVSWAPQVEVLAHKAVGGFLSHCGWNSTLESMWEGIPMLCCPHYAEQRLNCHYICDLWRAGLELGRADTGQIERSFVKLGVKALLQEEEGIKARSKAQEIMQLARKTSQQGGHSFTNLQKFYDDMRVLCSKHSANSASK</sequence>
<keyword evidence="3" id="KW-0328">Glycosyltransferase</keyword>
<name>A0A9D4UVT0_ADICA</name>
<dbReference type="Pfam" id="PF00201">
    <property type="entry name" value="UDPGT"/>
    <property type="match status" value="1"/>
</dbReference>
<keyword evidence="2 3" id="KW-0808">Transferase</keyword>
<comment type="caution">
    <text evidence="5">The sequence shown here is derived from an EMBL/GenBank/DDBJ whole genome shotgun (WGS) entry which is preliminary data.</text>
</comment>
<protein>
    <recommendedName>
        <fullName evidence="4">Glycosyltransferase</fullName>
        <ecNumber evidence="4">2.4.1.-</ecNumber>
    </recommendedName>
</protein>
<comment type="similarity">
    <text evidence="1 3">Belongs to the UDP-glycosyltransferase family.</text>
</comment>
<reference evidence="5" key="1">
    <citation type="submission" date="2021-01" db="EMBL/GenBank/DDBJ databases">
        <title>Adiantum capillus-veneris genome.</title>
        <authorList>
            <person name="Fang Y."/>
            <person name="Liao Q."/>
        </authorList>
    </citation>
    <scope>NUCLEOTIDE SEQUENCE</scope>
    <source>
        <strain evidence="5">H3</strain>
        <tissue evidence="5">Leaf</tissue>
    </source>
</reference>
<evidence type="ECO:0000313" key="6">
    <source>
        <dbReference type="Proteomes" id="UP000886520"/>
    </source>
</evidence>
<dbReference type="EMBL" id="JABFUD020000010">
    <property type="protein sequence ID" value="KAI5074923.1"/>
    <property type="molecule type" value="Genomic_DNA"/>
</dbReference>
<evidence type="ECO:0000256" key="3">
    <source>
        <dbReference type="RuleBase" id="RU003718"/>
    </source>
</evidence>